<feature type="domain" description="Threonine/serine exporter-like N-terminal" evidence="8">
    <location>
        <begin position="9"/>
        <end position="248"/>
    </location>
</feature>
<dbReference type="OrthoDB" id="9813917at2"/>
<dbReference type="InterPro" id="IPR010619">
    <property type="entry name" value="ThrE-like_N"/>
</dbReference>
<comment type="caution">
    <text evidence="9">The sequence shown here is derived from an EMBL/GenBank/DDBJ whole genome shotgun (WGS) entry which is preliminary data.</text>
</comment>
<dbReference type="AlphaFoldDB" id="A0A4P5P9K4"/>
<keyword evidence="10" id="KW-1185">Reference proteome</keyword>
<dbReference type="GO" id="GO:0022857">
    <property type="term" value="F:transmembrane transporter activity"/>
    <property type="evidence" value="ECO:0007669"/>
    <property type="project" value="InterPro"/>
</dbReference>
<dbReference type="RefSeq" id="WP_146621490.1">
    <property type="nucleotide sequence ID" value="NZ_BJCC01000008.1"/>
</dbReference>
<dbReference type="Pfam" id="PF06738">
    <property type="entry name" value="ThrE"/>
    <property type="match status" value="1"/>
</dbReference>
<name>A0A4P5P9K4_9ENTE</name>
<protein>
    <submittedName>
        <fullName evidence="9">Membrane protein</fullName>
    </submittedName>
</protein>
<comment type="similarity">
    <text evidence="6">Belongs to the ThrE exporter (TC 2.A.79) family.</text>
</comment>
<dbReference type="EMBL" id="BJCC01000008">
    <property type="protein sequence ID" value="GCF93004.1"/>
    <property type="molecule type" value="Genomic_DNA"/>
</dbReference>
<dbReference type="InterPro" id="IPR050539">
    <property type="entry name" value="ThrE_Dicarb/AminoAcid_Exp"/>
</dbReference>
<evidence type="ECO:0000256" key="5">
    <source>
        <dbReference type="ARBA" id="ARBA00023136"/>
    </source>
</evidence>
<evidence type="ECO:0000256" key="1">
    <source>
        <dbReference type="ARBA" id="ARBA00004651"/>
    </source>
</evidence>
<evidence type="ECO:0000313" key="9">
    <source>
        <dbReference type="EMBL" id="GCF93004.1"/>
    </source>
</evidence>
<keyword evidence="4 7" id="KW-1133">Transmembrane helix</keyword>
<dbReference type="GO" id="GO:0005886">
    <property type="term" value="C:plasma membrane"/>
    <property type="evidence" value="ECO:0007669"/>
    <property type="project" value="UniProtKB-SubCell"/>
</dbReference>
<evidence type="ECO:0000256" key="4">
    <source>
        <dbReference type="ARBA" id="ARBA00022989"/>
    </source>
</evidence>
<evidence type="ECO:0000256" key="2">
    <source>
        <dbReference type="ARBA" id="ARBA00022475"/>
    </source>
</evidence>
<proteinExistence type="inferred from homology"/>
<sequence length="254" mass="28328">MNEKDRFDLIYDIGETLLENGAEIKRIESTIRHVADALKLEDFDSFVLINGIFMTARLKDETVQARVKDVPISPINLGRIEEINTLSRRITEGKYTPEEAREQLNRIKQENFSSTPLKVSAYAFGSACFCYIFGGTLWDSIGALFLGSLLAMFTFFVAPKLNMSQIIWNISSSMFVSILACLMVQLIPVLQLTSLVTGGIISLLPGVAVVNGIRYLFDGDYSSGWGQMINALITALCISVGVGMVLRVFNWFWL</sequence>
<evidence type="ECO:0000256" key="7">
    <source>
        <dbReference type="SAM" id="Phobius"/>
    </source>
</evidence>
<feature type="transmembrane region" description="Helical" evidence="7">
    <location>
        <begin position="229"/>
        <end position="253"/>
    </location>
</feature>
<comment type="subcellular location">
    <subcellularLocation>
        <location evidence="1">Cell membrane</location>
        <topology evidence="1">Multi-pass membrane protein</topology>
    </subcellularLocation>
</comment>
<feature type="transmembrane region" description="Helical" evidence="7">
    <location>
        <begin position="166"/>
        <end position="189"/>
    </location>
</feature>
<evidence type="ECO:0000256" key="3">
    <source>
        <dbReference type="ARBA" id="ARBA00022692"/>
    </source>
</evidence>
<dbReference type="GO" id="GO:0015744">
    <property type="term" value="P:succinate transport"/>
    <property type="evidence" value="ECO:0007669"/>
    <property type="project" value="TreeGrafter"/>
</dbReference>
<feature type="transmembrane region" description="Helical" evidence="7">
    <location>
        <begin position="195"/>
        <end position="217"/>
    </location>
</feature>
<keyword evidence="3 7" id="KW-0812">Transmembrane</keyword>
<evidence type="ECO:0000313" key="10">
    <source>
        <dbReference type="Proteomes" id="UP000290567"/>
    </source>
</evidence>
<dbReference type="PANTHER" id="PTHR34390">
    <property type="entry name" value="UPF0442 PROTEIN YJJB-RELATED"/>
    <property type="match status" value="1"/>
</dbReference>
<reference evidence="10" key="1">
    <citation type="submission" date="2019-02" db="EMBL/GenBank/DDBJ databases">
        <title>Draft genome sequence of Enterococcus sp. Gos25-1.</title>
        <authorList>
            <person name="Tanaka N."/>
            <person name="Shiwa Y."/>
            <person name="Fujita N."/>
        </authorList>
    </citation>
    <scope>NUCLEOTIDE SEQUENCE [LARGE SCALE GENOMIC DNA]</scope>
    <source>
        <strain evidence="10">Gos25-1</strain>
    </source>
</reference>
<evidence type="ECO:0000259" key="8">
    <source>
        <dbReference type="Pfam" id="PF06738"/>
    </source>
</evidence>
<dbReference type="Proteomes" id="UP000290567">
    <property type="component" value="Unassembled WGS sequence"/>
</dbReference>
<evidence type="ECO:0000256" key="6">
    <source>
        <dbReference type="ARBA" id="ARBA00034125"/>
    </source>
</evidence>
<dbReference type="PANTHER" id="PTHR34390:SF2">
    <property type="entry name" value="SUCCINATE TRANSPORTER SUBUNIT YJJP-RELATED"/>
    <property type="match status" value="1"/>
</dbReference>
<organism evidence="9 10">
    <name type="scientific">Enterococcus florum</name>
    <dbReference type="NCBI Taxonomy" id="2480627"/>
    <lineage>
        <taxon>Bacteria</taxon>
        <taxon>Bacillati</taxon>
        <taxon>Bacillota</taxon>
        <taxon>Bacilli</taxon>
        <taxon>Lactobacillales</taxon>
        <taxon>Enterococcaceae</taxon>
        <taxon>Enterococcus</taxon>
    </lineage>
</organism>
<keyword evidence="2" id="KW-1003">Cell membrane</keyword>
<accession>A0A4P5P9K4</accession>
<keyword evidence="5 7" id="KW-0472">Membrane</keyword>
<gene>
    <name evidence="9" type="ORF">NRIC_08950</name>
</gene>
<feature type="transmembrane region" description="Helical" evidence="7">
    <location>
        <begin position="140"/>
        <end position="159"/>
    </location>
</feature>